<feature type="compositionally biased region" description="Basic and acidic residues" evidence="10">
    <location>
        <begin position="561"/>
        <end position="588"/>
    </location>
</feature>
<feature type="transmembrane region" description="Helical" evidence="11">
    <location>
        <begin position="177"/>
        <end position="198"/>
    </location>
</feature>
<protein>
    <submittedName>
        <fullName evidence="13">Growth hormone secretagogue receptor type 1</fullName>
    </submittedName>
</protein>
<organism evidence="13">
    <name type="scientific">Cacopsylla melanoneura</name>
    <dbReference type="NCBI Taxonomy" id="428564"/>
    <lineage>
        <taxon>Eukaryota</taxon>
        <taxon>Metazoa</taxon>
        <taxon>Ecdysozoa</taxon>
        <taxon>Arthropoda</taxon>
        <taxon>Hexapoda</taxon>
        <taxon>Insecta</taxon>
        <taxon>Pterygota</taxon>
        <taxon>Neoptera</taxon>
        <taxon>Paraneoptera</taxon>
        <taxon>Hemiptera</taxon>
        <taxon>Sternorrhyncha</taxon>
        <taxon>Psylloidea</taxon>
        <taxon>Psyllidae</taxon>
        <taxon>Psyllinae</taxon>
        <taxon>Cacopsylla</taxon>
    </lineage>
</organism>
<evidence type="ECO:0000313" key="13">
    <source>
        <dbReference type="EMBL" id="CAG6631698.1"/>
    </source>
</evidence>
<dbReference type="PRINTS" id="PR00237">
    <property type="entry name" value="GPCRRHODOPSN"/>
</dbReference>
<evidence type="ECO:0000256" key="6">
    <source>
        <dbReference type="ARBA" id="ARBA00023136"/>
    </source>
</evidence>
<dbReference type="InterPro" id="IPR000276">
    <property type="entry name" value="GPCR_Rhodpsn"/>
</dbReference>
<feature type="domain" description="G-protein coupled receptors family 1 profile" evidence="12">
    <location>
        <begin position="75"/>
        <end position="340"/>
    </location>
</feature>
<keyword evidence="3 9" id="KW-0812">Transmembrane</keyword>
<feature type="region of interest" description="Disordered" evidence="10">
    <location>
        <begin position="561"/>
        <end position="590"/>
    </location>
</feature>
<evidence type="ECO:0000256" key="8">
    <source>
        <dbReference type="ARBA" id="ARBA00023224"/>
    </source>
</evidence>
<evidence type="ECO:0000256" key="11">
    <source>
        <dbReference type="SAM" id="Phobius"/>
    </source>
</evidence>
<dbReference type="CDD" id="cd14997">
    <property type="entry name" value="7tmA_ETH-R"/>
    <property type="match status" value="1"/>
</dbReference>
<evidence type="ECO:0000256" key="1">
    <source>
        <dbReference type="ARBA" id="ARBA00004141"/>
    </source>
</evidence>
<dbReference type="EMBL" id="HBUF01077684">
    <property type="protein sequence ID" value="CAG6631698.1"/>
    <property type="molecule type" value="Transcribed_RNA"/>
</dbReference>
<feature type="transmembrane region" description="Helical" evidence="11">
    <location>
        <begin position="227"/>
        <end position="250"/>
    </location>
</feature>
<dbReference type="GO" id="GO:0005886">
    <property type="term" value="C:plasma membrane"/>
    <property type="evidence" value="ECO:0007669"/>
    <property type="project" value="TreeGrafter"/>
</dbReference>
<comment type="similarity">
    <text evidence="2 9">Belongs to the G-protein coupled receptor 1 family.</text>
</comment>
<evidence type="ECO:0000256" key="4">
    <source>
        <dbReference type="ARBA" id="ARBA00022989"/>
    </source>
</evidence>
<feature type="compositionally biased region" description="Polar residues" evidence="10">
    <location>
        <begin position="706"/>
        <end position="716"/>
    </location>
</feature>
<keyword evidence="6 11" id="KW-0472">Membrane</keyword>
<dbReference type="Gene3D" id="1.20.1070.10">
    <property type="entry name" value="Rhodopsin 7-helix transmembrane proteins"/>
    <property type="match status" value="1"/>
</dbReference>
<dbReference type="Pfam" id="PF00001">
    <property type="entry name" value="7tm_1"/>
    <property type="match status" value="1"/>
</dbReference>
<evidence type="ECO:0000256" key="9">
    <source>
        <dbReference type="RuleBase" id="RU000688"/>
    </source>
</evidence>
<evidence type="ECO:0000256" key="10">
    <source>
        <dbReference type="SAM" id="MobiDB-lite"/>
    </source>
</evidence>
<evidence type="ECO:0000256" key="5">
    <source>
        <dbReference type="ARBA" id="ARBA00023040"/>
    </source>
</evidence>
<feature type="transmembrane region" description="Helical" evidence="11">
    <location>
        <begin position="61"/>
        <end position="84"/>
    </location>
</feature>
<evidence type="ECO:0000256" key="7">
    <source>
        <dbReference type="ARBA" id="ARBA00023170"/>
    </source>
</evidence>
<accession>A0A8D8VRB2</accession>
<feature type="transmembrane region" description="Helical" evidence="11">
    <location>
        <begin position="96"/>
        <end position="116"/>
    </location>
</feature>
<dbReference type="AlphaFoldDB" id="A0A8D8VRB2"/>
<dbReference type="PANTHER" id="PTHR24243:SF233">
    <property type="entry name" value="THYROTROPIN-RELEASING HORMONE RECEPTOR"/>
    <property type="match status" value="1"/>
</dbReference>
<sequence>MVSTTVQTILLENLTTASFDNWTSGFGLAAENVTLGNVSHIPNITGFEDGPRFPSYIRTPSLVLCTIILCIGVLGNIMVPCVILKSKDMRNSTNIFLMNLSIADLMVLLVCTPTVLVEVNSKPETWQMGEHMCKAVPFVELTVAHASVLTILAISFERYYAICEPLKAGYVCTKTRAIVICLLAWGFAALFTSPITWITEYRSQEYYDKTIVPTCLTQVEKTWPATYFVLIILIFFILPLIILIVLYAIIAKNLMAEINSSDNNMYNQRARRQVVTMLALVVLSFFLCLLPFRIITLWIIIIPESNMYSFRKIGLINYYKLLYISRILIFVNSAINPILYNIVSSKFRKGFKKLIGIRHVNNRKFTYTGTLTTSLNSSHQSSTRRLLMTQKSTPNFYNDDSNSFKNKNLYRQSTDSMLFDRSKNKSLLMLKNSESFQARSKDIDELLRRTCKQCGHPLEEFCKHCRRMVSKKLLEQHPKAKKICHCEETLDKTGKNNYLYCKNCEVFVNNRVNKPKHSLDASLSTCSKLPINILLQTFESFDSSPLLLKKFNDEKQKLRKELEGTADDSKEVHQPLLERGKTCKESRQTIEASKTISRDYDNLTDIEEENGNSIDKENCTTYTLDTLSSSKENEKDLSQTGIDCIEMKEFDLKESEHTTLPKIPVTEADKKRDKFSSILKTGNRKLVTKKSNVSFDLENLNKSAYNSSNDSLNKFSGNLPERDPDKDANHQGRFSIRRTSTYDNVDPKYETTDQENKTNSVYETAILTNPICTRVEPTCGNNNLCKYHEIISIDILHETPGIEYDCYQPNHDKSLVNHEIHSKSNANVDTIPTVSNSCLPKKIKTALDNICDKQLSPQHSKNFQDCDNRSEQHFDEIRKKIQNSLQLLDSIAISSSSKDSSDPKYADCCNVTDNIPQMFNKKSRSLRLPQILNSLEPIVSTDQGILNSSIATMPTLKEELSPISPVCDMNYAEPSCSNKTLPSPNDVITKTNNTVEEEFHKLNPENSTGNLEPKHLEDENCSKCTKQFLKKVPIGSIDYSHCNGKQITSHHSPTQLDLKSTKRKFQYNMIKKMKNKKSYDDIRIEMKKRRSRKRPKLRRENSFDFGDLVPAAPAPDLLVPFSFSNSENNVKDLITSQSKSTNTATNNVLINLFELKDANEETFV</sequence>
<keyword evidence="7 9" id="KW-0675">Receptor</keyword>
<evidence type="ECO:0000259" key="12">
    <source>
        <dbReference type="PROSITE" id="PS50262"/>
    </source>
</evidence>
<dbReference type="SMART" id="SM01381">
    <property type="entry name" value="7TM_GPCR_Srsx"/>
    <property type="match status" value="1"/>
</dbReference>
<keyword evidence="8 9" id="KW-0807">Transducer</keyword>
<dbReference type="PANTHER" id="PTHR24243">
    <property type="entry name" value="G-PROTEIN COUPLED RECEPTOR"/>
    <property type="match status" value="1"/>
</dbReference>
<dbReference type="SUPFAM" id="SSF81321">
    <property type="entry name" value="Family A G protein-coupled receptor-like"/>
    <property type="match status" value="1"/>
</dbReference>
<dbReference type="InterPro" id="IPR017452">
    <property type="entry name" value="GPCR_Rhodpsn_7TM"/>
</dbReference>
<name>A0A8D8VRB2_9HEMI</name>
<keyword evidence="4 11" id="KW-1133">Transmembrane helix</keyword>
<feature type="transmembrane region" description="Helical" evidence="11">
    <location>
        <begin position="136"/>
        <end position="156"/>
    </location>
</feature>
<reference evidence="13" key="1">
    <citation type="submission" date="2021-05" db="EMBL/GenBank/DDBJ databases">
        <authorList>
            <person name="Alioto T."/>
            <person name="Alioto T."/>
            <person name="Gomez Garrido J."/>
        </authorList>
    </citation>
    <scope>NUCLEOTIDE SEQUENCE</scope>
</reference>
<dbReference type="PROSITE" id="PS50262">
    <property type="entry name" value="G_PROTEIN_RECEP_F1_2"/>
    <property type="match status" value="1"/>
</dbReference>
<evidence type="ECO:0000256" key="3">
    <source>
        <dbReference type="ARBA" id="ARBA00022692"/>
    </source>
</evidence>
<dbReference type="GO" id="GO:0004930">
    <property type="term" value="F:G protein-coupled receptor activity"/>
    <property type="evidence" value="ECO:0007669"/>
    <property type="project" value="UniProtKB-KW"/>
</dbReference>
<feature type="transmembrane region" description="Helical" evidence="11">
    <location>
        <begin position="274"/>
        <end position="301"/>
    </location>
</feature>
<evidence type="ECO:0000256" key="2">
    <source>
        <dbReference type="ARBA" id="ARBA00010663"/>
    </source>
</evidence>
<dbReference type="PROSITE" id="PS00237">
    <property type="entry name" value="G_PROTEIN_RECEP_F1_1"/>
    <property type="match status" value="1"/>
</dbReference>
<feature type="compositionally biased region" description="Basic and acidic residues" evidence="10">
    <location>
        <begin position="720"/>
        <end position="730"/>
    </location>
</feature>
<feature type="region of interest" description="Disordered" evidence="10">
    <location>
        <begin position="706"/>
        <end position="733"/>
    </location>
</feature>
<keyword evidence="5 9" id="KW-0297">G-protein coupled receptor</keyword>
<proteinExistence type="inferred from homology"/>
<comment type="subcellular location">
    <subcellularLocation>
        <location evidence="1">Membrane</location>
        <topology evidence="1">Multi-pass membrane protein</topology>
    </subcellularLocation>
</comment>